<dbReference type="EMBL" id="CAADFL010000060">
    <property type="protein sequence ID" value="VFK08143.1"/>
    <property type="molecule type" value="Genomic_DNA"/>
</dbReference>
<evidence type="ECO:0000259" key="1">
    <source>
        <dbReference type="Pfam" id="PF18480"/>
    </source>
</evidence>
<proteinExistence type="predicted"/>
<evidence type="ECO:0000313" key="3">
    <source>
        <dbReference type="EMBL" id="VFJ58945.1"/>
    </source>
</evidence>
<feature type="domain" description="DUF5615" evidence="1">
    <location>
        <begin position="19"/>
        <end position="112"/>
    </location>
</feature>
<sequence length="130" mass="14237">MSPIRIQKDRPSGTGRITIWIDAQLSPSLAKWITGAFGVSSRAVRDLDLRDAKDFPIFQAARRADVVILTKDADFPHLVKQHGPPPKILWLTCGNTSNQNLREILSSTLIPALRLLDAGESIIEITGPTG</sequence>
<evidence type="ECO:0000313" key="4">
    <source>
        <dbReference type="EMBL" id="VFK08143.1"/>
    </source>
</evidence>
<dbReference type="EMBL" id="CAADEZ010000228">
    <property type="protein sequence ID" value="VFJ58945.1"/>
    <property type="molecule type" value="Genomic_DNA"/>
</dbReference>
<reference evidence="4" key="1">
    <citation type="submission" date="2019-02" db="EMBL/GenBank/DDBJ databases">
        <authorList>
            <person name="Gruber-Vodicka R. H."/>
            <person name="Seah K. B. B."/>
        </authorList>
    </citation>
    <scope>NUCLEOTIDE SEQUENCE</scope>
    <source>
        <strain evidence="3">BECK_BZ163</strain>
        <strain evidence="4">BECK_BZ164</strain>
        <strain evidence="2">BECK_BZ165</strain>
    </source>
</reference>
<dbReference type="EMBL" id="CAADFA010000074">
    <property type="protein sequence ID" value="VFJ49701.1"/>
    <property type="molecule type" value="Genomic_DNA"/>
</dbReference>
<gene>
    <name evidence="3" type="ORF">BECKFM1743A_GA0114220_102283</name>
    <name evidence="4" type="ORF">BECKFM1743B_GA0114221_100605</name>
    <name evidence="2" type="ORF">BECKFM1743C_GA0114222_100746</name>
</gene>
<protein>
    <submittedName>
        <fullName evidence="4">Predicted nuclease, contains PIN domain, potential toxin-antitoxin system component</fullName>
    </submittedName>
</protein>
<organism evidence="4">
    <name type="scientific">Candidatus Kentrum sp. FM</name>
    <dbReference type="NCBI Taxonomy" id="2126340"/>
    <lineage>
        <taxon>Bacteria</taxon>
        <taxon>Pseudomonadati</taxon>
        <taxon>Pseudomonadota</taxon>
        <taxon>Gammaproteobacteria</taxon>
        <taxon>Candidatus Kentrum</taxon>
    </lineage>
</organism>
<name>A0A450VTM5_9GAMM</name>
<evidence type="ECO:0000313" key="2">
    <source>
        <dbReference type="EMBL" id="VFJ49701.1"/>
    </source>
</evidence>
<dbReference type="InterPro" id="IPR041049">
    <property type="entry name" value="DUF5615"/>
</dbReference>
<accession>A0A450VTM5</accession>
<dbReference type="Pfam" id="PF18480">
    <property type="entry name" value="DUF5615"/>
    <property type="match status" value="1"/>
</dbReference>
<dbReference type="AlphaFoldDB" id="A0A450VTM5"/>